<accession>A0ABQ7HA02</accession>
<sequence length="240" mass="26774">CFKGQSVRCCRVQVDQMDPSSKRAAKIEQFKANKALATQLAALEDKRAKAKKHQDHGDGDKETGTSGLGAWDEEDERMLWGATVQQAGLRALHQRQMLKEERVLLQHAIDSGQQGASSSNAKSAREEMEEETRQEVLNKLRGIAGTLATSSGRREELRSQVFRPSHNLPTRSLAEQADIEIADAQRRESSQRAQEQAQAARIEALGSDEDEEELQRTRAFDDFKDMHPRGHGNSKLKPCG</sequence>
<dbReference type="Pfam" id="PF04177">
    <property type="entry name" value="TAP42"/>
    <property type="match status" value="1"/>
</dbReference>
<name>A0ABQ7HA02_DUNSA</name>
<evidence type="ECO:0000256" key="1">
    <source>
        <dbReference type="SAM" id="MobiDB-lite"/>
    </source>
</evidence>
<feature type="compositionally biased region" description="Low complexity" evidence="1">
    <location>
        <begin position="191"/>
        <end position="201"/>
    </location>
</feature>
<evidence type="ECO:0000313" key="2">
    <source>
        <dbReference type="EMBL" id="KAF5843660.1"/>
    </source>
</evidence>
<feature type="region of interest" description="Disordered" evidence="1">
    <location>
        <begin position="45"/>
        <end position="69"/>
    </location>
</feature>
<dbReference type="PANTHER" id="PTHR10933:SF9">
    <property type="entry name" value="IMMUNOGLOBULIN-BINDING PROTEIN 1"/>
    <property type="match status" value="1"/>
</dbReference>
<feature type="compositionally biased region" description="Basic and acidic residues" evidence="1">
    <location>
        <begin position="214"/>
        <end position="228"/>
    </location>
</feature>
<evidence type="ECO:0000313" key="3">
    <source>
        <dbReference type="Proteomes" id="UP000815325"/>
    </source>
</evidence>
<feature type="non-terminal residue" evidence="2">
    <location>
        <position position="1"/>
    </location>
</feature>
<dbReference type="Proteomes" id="UP000815325">
    <property type="component" value="Unassembled WGS sequence"/>
</dbReference>
<dbReference type="Gene3D" id="1.25.40.540">
    <property type="entry name" value="TAP42-like family"/>
    <property type="match status" value="1"/>
</dbReference>
<reference evidence="2" key="1">
    <citation type="submission" date="2017-08" db="EMBL/GenBank/DDBJ databases">
        <authorList>
            <person name="Polle J.E."/>
            <person name="Barry K."/>
            <person name="Cushman J."/>
            <person name="Schmutz J."/>
            <person name="Tran D."/>
            <person name="Hathwaick L.T."/>
            <person name="Yim W.C."/>
            <person name="Jenkins J."/>
            <person name="Mckie-Krisberg Z.M."/>
            <person name="Prochnik S."/>
            <person name="Lindquist E."/>
            <person name="Dockter R.B."/>
            <person name="Adam C."/>
            <person name="Molina H."/>
            <person name="Bunkerborg J."/>
            <person name="Jin E."/>
            <person name="Buchheim M."/>
            <person name="Magnuson J."/>
        </authorList>
    </citation>
    <scope>NUCLEOTIDE SEQUENCE</scope>
    <source>
        <strain evidence="2">CCAP 19/18</strain>
    </source>
</reference>
<protein>
    <submittedName>
        <fullName evidence="2">TAP42-like protein</fullName>
    </submittedName>
</protein>
<feature type="compositionally biased region" description="Polar residues" evidence="1">
    <location>
        <begin position="111"/>
        <end position="122"/>
    </location>
</feature>
<comment type="caution">
    <text evidence="2">The sequence shown here is derived from an EMBL/GenBank/DDBJ whole genome shotgun (WGS) entry which is preliminary data.</text>
</comment>
<proteinExistence type="predicted"/>
<feature type="region of interest" description="Disordered" evidence="1">
    <location>
        <begin position="183"/>
        <end position="240"/>
    </location>
</feature>
<organism evidence="2 3">
    <name type="scientific">Dunaliella salina</name>
    <name type="common">Green alga</name>
    <name type="synonym">Protococcus salinus</name>
    <dbReference type="NCBI Taxonomy" id="3046"/>
    <lineage>
        <taxon>Eukaryota</taxon>
        <taxon>Viridiplantae</taxon>
        <taxon>Chlorophyta</taxon>
        <taxon>core chlorophytes</taxon>
        <taxon>Chlorophyceae</taxon>
        <taxon>CS clade</taxon>
        <taxon>Chlamydomonadales</taxon>
        <taxon>Dunaliellaceae</taxon>
        <taxon>Dunaliella</taxon>
    </lineage>
</organism>
<dbReference type="PANTHER" id="PTHR10933">
    <property type="entry name" value="IMMUNOGLOBULIN-BINDING PROTEIN 1"/>
    <property type="match status" value="1"/>
</dbReference>
<feature type="region of interest" description="Disordered" evidence="1">
    <location>
        <begin position="110"/>
        <end position="131"/>
    </location>
</feature>
<keyword evidence="3" id="KW-1185">Reference proteome</keyword>
<gene>
    <name evidence="2" type="ORF">DUNSADRAFT_10835</name>
</gene>
<dbReference type="EMBL" id="MU069439">
    <property type="protein sequence ID" value="KAF5843660.1"/>
    <property type="molecule type" value="Genomic_DNA"/>
</dbReference>
<dbReference type="InterPro" id="IPR007304">
    <property type="entry name" value="TAP46-like"/>
</dbReference>
<dbReference type="InterPro" id="IPR038511">
    <property type="entry name" value="TAP42/TAP46-like_sf"/>
</dbReference>